<dbReference type="EMBL" id="LR796278">
    <property type="protein sequence ID" value="CAB4133953.1"/>
    <property type="molecule type" value="Genomic_DNA"/>
</dbReference>
<gene>
    <name evidence="1" type="ORF">UFOVP265_40</name>
</gene>
<accession>A0A6J5LKR7</accession>
<protein>
    <submittedName>
        <fullName evidence="1">Uncharacterized protein</fullName>
    </submittedName>
</protein>
<proteinExistence type="predicted"/>
<sequence>MPAGRPDHYDPSMCEIAIELMREGASRTEVAAELGMGSRDTIPKYCEKYPEFDSAIKKGELLSQSWWEKKGRKNVDNKEFNSTLWYMNMKNRFKWRDKHDVDHGVAQGSLIEKLIDKL</sequence>
<dbReference type="Gene3D" id="1.10.10.60">
    <property type="entry name" value="Homeodomain-like"/>
    <property type="match status" value="1"/>
</dbReference>
<reference evidence="1" key="1">
    <citation type="submission" date="2020-04" db="EMBL/GenBank/DDBJ databases">
        <authorList>
            <person name="Chiriac C."/>
            <person name="Salcher M."/>
            <person name="Ghai R."/>
            <person name="Kavagutti S V."/>
        </authorList>
    </citation>
    <scope>NUCLEOTIDE SEQUENCE</scope>
</reference>
<name>A0A6J5LKR7_9CAUD</name>
<evidence type="ECO:0000313" key="1">
    <source>
        <dbReference type="EMBL" id="CAB4133953.1"/>
    </source>
</evidence>
<organism evidence="1">
    <name type="scientific">uncultured Caudovirales phage</name>
    <dbReference type="NCBI Taxonomy" id="2100421"/>
    <lineage>
        <taxon>Viruses</taxon>
        <taxon>Duplodnaviria</taxon>
        <taxon>Heunggongvirae</taxon>
        <taxon>Uroviricota</taxon>
        <taxon>Caudoviricetes</taxon>
        <taxon>Peduoviridae</taxon>
        <taxon>Maltschvirus</taxon>
        <taxon>Maltschvirus maltsch</taxon>
    </lineage>
</organism>